<dbReference type="Pfam" id="PF18043">
    <property type="entry name" value="T4_Rnl2_C"/>
    <property type="match status" value="1"/>
</dbReference>
<dbReference type="Gene3D" id="1.10.10.1810">
    <property type="entry name" value="RNA ligase"/>
    <property type="match status" value="1"/>
</dbReference>
<dbReference type="Pfam" id="PF09414">
    <property type="entry name" value="RNA_ligase"/>
    <property type="match status" value="1"/>
</dbReference>
<dbReference type="Proteomes" id="UP001321479">
    <property type="component" value="Segment"/>
</dbReference>
<sequence>MSVQNHFAKYSSIENVNAKNIKTFRKLNYINSDVEWIALEKIHGANFSYITDGKNVTVAKRSSILLEDENFYGHQDLLTKYYQDILIIFSKILEKDPTSKSVQVFGELFGGYFPGFNKFSKSIQKGVYYSPDINFLVFDIKVNTDLLSYFISYDDMLEYLTETNLKSVPLISRATFDVIVNLNPVFNSNVPKLYGLPDIENNYAEGYVFKTNEQHSCNKPRPIIKSKNNAIFGEVDFVPKKHETSLTISDPVVNKYVSNILPYITQNRFDGTIGKIGPDNPMGKICGMFVADAVDDYEKELHDDNINEFNKLKKKIKGILCGYLMENQIHDLYNYHVKN</sequence>
<name>A0ABM7NS17_9VIRU</name>
<evidence type="ECO:0000313" key="3">
    <source>
        <dbReference type="EMBL" id="BCS82955.1"/>
    </source>
</evidence>
<evidence type="ECO:0000313" key="4">
    <source>
        <dbReference type="Proteomes" id="UP001321479"/>
    </source>
</evidence>
<dbReference type="Gene3D" id="3.30.1490.70">
    <property type="match status" value="1"/>
</dbReference>
<dbReference type="InterPro" id="IPR041948">
    <property type="entry name" value="Rnl1/2_C_sf"/>
</dbReference>
<reference evidence="3 4" key="1">
    <citation type="submission" date="2021-02" db="EMBL/GenBank/DDBJ databases">
        <title>Cotonvirus japonicus, which uses Golgi apparatus of host cells for its virion factory, phylogenetically links tailed tupanvirus and icosahedral mimivirus.</title>
        <authorList>
            <person name="Takahashi H."/>
            <person name="Fukaya S."/>
            <person name="Song C."/>
            <person name="Murata K."/>
            <person name="Takemura M."/>
        </authorList>
    </citation>
    <scope>NUCLEOTIDE SEQUENCE [LARGE SCALE GENOMIC DNA]</scope>
</reference>
<dbReference type="SUPFAM" id="SSF56091">
    <property type="entry name" value="DNA ligase/mRNA capping enzyme, catalytic domain"/>
    <property type="match status" value="1"/>
</dbReference>
<dbReference type="InterPro" id="IPR040609">
    <property type="entry name" value="Rnl2_C"/>
</dbReference>
<evidence type="ECO:0000259" key="1">
    <source>
        <dbReference type="Pfam" id="PF09414"/>
    </source>
</evidence>
<dbReference type="EMBL" id="AP024483">
    <property type="protein sequence ID" value="BCS82955.1"/>
    <property type="molecule type" value="Genomic_DNA"/>
</dbReference>
<keyword evidence="4" id="KW-1185">Reference proteome</keyword>
<dbReference type="GeneID" id="80558160"/>
<feature type="domain" description="RNA ligase" evidence="1">
    <location>
        <begin position="35"/>
        <end position="226"/>
    </location>
</feature>
<dbReference type="Gene3D" id="3.30.470.30">
    <property type="entry name" value="DNA ligase/mRNA capping enzyme"/>
    <property type="match status" value="1"/>
</dbReference>
<evidence type="ECO:0000259" key="2">
    <source>
        <dbReference type="Pfam" id="PF18043"/>
    </source>
</evidence>
<proteinExistence type="predicted"/>
<dbReference type="RefSeq" id="YP_010841563.1">
    <property type="nucleotide sequence ID" value="NC_079139.1"/>
</dbReference>
<keyword evidence="3" id="KW-0436">Ligase</keyword>
<feature type="domain" description="RNA ligase 2 C-terminal" evidence="2">
    <location>
        <begin position="253"/>
        <end position="314"/>
    </location>
</feature>
<organism evidence="3 4">
    <name type="scientific">Cotonvirus japonicus</name>
    <dbReference type="NCBI Taxonomy" id="2811091"/>
    <lineage>
        <taxon>Viruses</taxon>
        <taxon>Varidnaviria</taxon>
        <taxon>Bamfordvirae</taxon>
        <taxon>Nucleocytoviricota</taxon>
        <taxon>Megaviricetes</taxon>
        <taxon>Imitervirales</taxon>
        <taxon>Mimiviridae</taxon>
        <taxon>Megamimivirinae</taxon>
        <taxon>Cotonvirus</taxon>
        <taxon>Cotonvirus japonicum</taxon>
    </lineage>
</organism>
<accession>A0ABM7NS17</accession>
<dbReference type="InterPro" id="IPR021122">
    <property type="entry name" value="RNA_ligase_dom_REL/Rnl2"/>
</dbReference>
<dbReference type="GO" id="GO:0016874">
    <property type="term" value="F:ligase activity"/>
    <property type="evidence" value="ECO:0007669"/>
    <property type="project" value="UniProtKB-KW"/>
</dbReference>
<protein>
    <submittedName>
        <fullName evidence="3">RNA ligase 2</fullName>
    </submittedName>
</protein>